<dbReference type="GO" id="GO:0006431">
    <property type="term" value="P:methionyl-tRNA aminoacylation"/>
    <property type="evidence" value="ECO:0007669"/>
    <property type="project" value="InterPro"/>
</dbReference>
<dbReference type="EMBL" id="JAOPGA020000330">
    <property type="protein sequence ID" value="KAL0478216.1"/>
    <property type="molecule type" value="Genomic_DNA"/>
</dbReference>
<dbReference type="FunFam" id="2.170.220.10:FF:000001">
    <property type="entry name" value="methionine--tRNA ligase, mitochondrial"/>
    <property type="match status" value="1"/>
</dbReference>
<comment type="caution">
    <text evidence="10">The sequence shown here is derived from an EMBL/GenBank/DDBJ whole genome shotgun (WGS) entry which is preliminary data.</text>
</comment>
<evidence type="ECO:0000313" key="10">
    <source>
        <dbReference type="EMBL" id="KAL0478216.1"/>
    </source>
</evidence>
<dbReference type="Gene3D" id="1.10.730.10">
    <property type="entry name" value="Isoleucyl-tRNA Synthetase, Domain 1"/>
    <property type="match status" value="1"/>
</dbReference>
<proteinExistence type="inferred from homology"/>
<dbReference type="GO" id="GO:0005739">
    <property type="term" value="C:mitochondrion"/>
    <property type="evidence" value="ECO:0007669"/>
    <property type="project" value="UniProtKB-ARBA"/>
</dbReference>
<feature type="domain" description="Methionyl/Leucyl tRNA synthetase" evidence="9">
    <location>
        <begin position="7"/>
        <end position="346"/>
    </location>
</feature>
<evidence type="ECO:0000256" key="5">
    <source>
        <dbReference type="ARBA" id="ARBA00022917"/>
    </source>
</evidence>
<evidence type="ECO:0000256" key="8">
    <source>
        <dbReference type="RuleBase" id="RU363039"/>
    </source>
</evidence>
<keyword evidence="11" id="KW-1185">Reference proteome</keyword>
<dbReference type="Gene3D" id="2.170.220.10">
    <property type="match status" value="1"/>
</dbReference>
<dbReference type="SUPFAM" id="SSF52374">
    <property type="entry name" value="Nucleotidylyl transferase"/>
    <property type="match status" value="1"/>
</dbReference>
<dbReference type="GO" id="GO:0004825">
    <property type="term" value="F:methionine-tRNA ligase activity"/>
    <property type="evidence" value="ECO:0007669"/>
    <property type="project" value="UniProtKB-EC"/>
</dbReference>
<keyword evidence="5 8" id="KW-0648">Protein biosynthesis</keyword>
<accession>A0AAW2YMQ7</accession>
<comment type="similarity">
    <text evidence="8">Belongs to the class-I aminoacyl-tRNA synthetase family.</text>
</comment>
<dbReference type="InterPro" id="IPR009080">
    <property type="entry name" value="tRNAsynth_Ia_anticodon-bd"/>
</dbReference>
<protein>
    <recommendedName>
        <fullName evidence="1">methionine--tRNA ligase</fullName>
        <ecNumber evidence="1">6.1.1.10</ecNumber>
    </recommendedName>
</protein>
<dbReference type="InterPro" id="IPR014729">
    <property type="entry name" value="Rossmann-like_a/b/a_fold"/>
</dbReference>
<keyword evidence="6 8" id="KW-0030">Aminoacyl-tRNA synthetase</keyword>
<dbReference type="PANTHER" id="PTHR43326:SF1">
    <property type="entry name" value="METHIONINE--TRNA LIGASE, MITOCHONDRIAL"/>
    <property type="match status" value="1"/>
</dbReference>
<evidence type="ECO:0000256" key="6">
    <source>
        <dbReference type="ARBA" id="ARBA00023146"/>
    </source>
</evidence>
<sequence length="513" mass="58979">MKNGRSPVTFSTGTDEHGAKVDQSAQLAGVSTLEFCNNISKTFKDAFDAFDIQYTDYIRTTEPRHVQVVEKVWSKLRQSGDLYEGSYEGWYCTSDESFILPDQVIKDEDGTVRSPTSGHKCEWLSEKTFRFKLSKYKHKLLAYYESNPKVIIPEERYNEAVIMLRNMCNNPDPNLELDLSVSRRRDRVRWGIPAPDDPSQTIYVWLDALCNYLTVSKTFTSDVEWTWTAPTVQVLGKDILKFHSIYWPALLMALGLELPKQLLVHSHWLVDGVKMSKSLGNVLDPYQAKTLVKDTLSVSDEVASRYFKYFLLRNANISQDSDFMIKQLNMRINELADNIGNLLTRVFSIKVHPNPSPLHFNHLEDLNQEEKDGCKDLIGQINSLRTDYAFHVEQNGDFRSAIECVVRVAFRCNHLVNMMQPWLLVKDENQHRKLEMLKFMVYESLRVCGVALRPVLPFESEKLLKHLNVDESTWSFDKIGFGSNGYDAPVVQNQSPILFEKSKVVNKNKSFSG</sequence>
<comment type="catalytic activity">
    <reaction evidence="7">
        <text>tRNA(Met) + L-methionine + ATP = L-methionyl-tRNA(Met) + AMP + diphosphate</text>
        <dbReference type="Rhea" id="RHEA:13481"/>
        <dbReference type="Rhea" id="RHEA-COMP:9667"/>
        <dbReference type="Rhea" id="RHEA-COMP:9698"/>
        <dbReference type="ChEBI" id="CHEBI:30616"/>
        <dbReference type="ChEBI" id="CHEBI:33019"/>
        <dbReference type="ChEBI" id="CHEBI:57844"/>
        <dbReference type="ChEBI" id="CHEBI:78442"/>
        <dbReference type="ChEBI" id="CHEBI:78530"/>
        <dbReference type="ChEBI" id="CHEBI:456215"/>
        <dbReference type="EC" id="6.1.1.10"/>
    </reaction>
</comment>
<dbReference type="InterPro" id="IPR033911">
    <property type="entry name" value="MetRS_core"/>
</dbReference>
<reference evidence="10 11" key="1">
    <citation type="submission" date="2024-03" db="EMBL/GenBank/DDBJ databases">
        <title>The Acrasis kona genome and developmental transcriptomes reveal deep origins of eukaryotic multicellular pathways.</title>
        <authorList>
            <person name="Sheikh S."/>
            <person name="Fu C.-J."/>
            <person name="Brown M.W."/>
            <person name="Baldauf S.L."/>
        </authorList>
    </citation>
    <scope>NUCLEOTIDE SEQUENCE [LARGE SCALE GENOMIC DNA]</scope>
    <source>
        <strain evidence="10 11">ATCC MYA-3509</strain>
    </source>
</reference>
<evidence type="ECO:0000256" key="7">
    <source>
        <dbReference type="ARBA" id="ARBA00047364"/>
    </source>
</evidence>
<dbReference type="PRINTS" id="PR01041">
    <property type="entry name" value="TRNASYNTHMET"/>
</dbReference>
<dbReference type="PANTHER" id="PTHR43326">
    <property type="entry name" value="METHIONYL-TRNA SYNTHETASE"/>
    <property type="match status" value="1"/>
</dbReference>
<dbReference type="AlphaFoldDB" id="A0AAW2YMQ7"/>
<dbReference type="EC" id="6.1.1.10" evidence="1"/>
<name>A0AAW2YMQ7_9EUKA</name>
<dbReference type="InterPro" id="IPR015413">
    <property type="entry name" value="Methionyl/Leucyl_tRNA_Synth"/>
</dbReference>
<dbReference type="Pfam" id="PF09334">
    <property type="entry name" value="tRNA-synt_1g"/>
    <property type="match status" value="1"/>
</dbReference>
<dbReference type="GO" id="GO:0005524">
    <property type="term" value="F:ATP binding"/>
    <property type="evidence" value="ECO:0007669"/>
    <property type="project" value="UniProtKB-KW"/>
</dbReference>
<dbReference type="SUPFAM" id="SSF47323">
    <property type="entry name" value="Anticodon-binding domain of a subclass of class I aminoacyl-tRNA synthetases"/>
    <property type="match status" value="1"/>
</dbReference>
<evidence type="ECO:0000256" key="3">
    <source>
        <dbReference type="ARBA" id="ARBA00022741"/>
    </source>
</evidence>
<dbReference type="InterPro" id="IPR023457">
    <property type="entry name" value="Met-tRNA_synth_2"/>
</dbReference>
<dbReference type="Gene3D" id="3.40.50.620">
    <property type="entry name" value="HUPs"/>
    <property type="match status" value="1"/>
</dbReference>
<evidence type="ECO:0000256" key="4">
    <source>
        <dbReference type="ARBA" id="ARBA00022840"/>
    </source>
</evidence>
<gene>
    <name evidence="10" type="ORF">AKO1_008486</name>
</gene>
<keyword evidence="3 8" id="KW-0547">Nucleotide-binding</keyword>
<evidence type="ECO:0000256" key="1">
    <source>
        <dbReference type="ARBA" id="ARBA00012838"/>
    </source>
</evidence>
<organism evidence="10 11">
    <name type="scientific">Acrasis kona</name>
    <dbReference type="NCBI Taxonomy" id="1008807"/>
    <lineage>
        <taxon>Eukaryota</taxon>
        <taxon>Discoba</taxon>
        <taxon>Heterolobosea</taxon>
        <taxon>Tetramitia</taxon>
        <taxon>Eutetramitia</taxon>
        <taxon>Acrasidae</taxon>
        <taxon>Acrasis</taxon>
    </lineage>
</organism>
<dbReference type="Proteomes" id="UP001431209">
    <property type="component" value="Unassembled WGS sequence"/>
</dbReference>
<keyword evidence="4 8" id="KW-0067">ATP-binding</keyword>
<evidence type="ECO:0000259" key="9">
    <source>
        <dbReference type="Pfam" id="PF09334"/>
    </source>
</evidence>
<evidence type="ECO:0000256" key="2">
    <source>
        <dbReference type="ARBA" id="ARBA00022598"/>
    </source>
</evidence>
<keyword evidence="2 8" id="KW-0436">Ligase</keyword>
<evidence type="ECO:0000313" key="11">
    <source>
        <dbReference type="Proteomes" id="UP001431209"/>
    </source>
</evidence>